<comment type="subcellular location">
    <subcellularLocation>
        <location evidence="1">Membrane</location>
        <topology evidence="1">Multi-pass membrane protein</topology>
    </subcellularLocation>
</comment>
<feature type="transmembrane region" description="Helical" evidence="9">
    <location>
        <begin position="262"/>
        <end position="284"/>
    </location>
</feature>
<feature type="transmembrane region" description="Helical" evidence="9">
    <location>
        <begin position="125"/>
        <end position="144"/>
    </location>
</feature>
<keyword evidence="7 8" id="KW-0407">Ion channel</keyword>
<accession>A0ABM0MRH4</accession>
<name>A0ABM0MRH4_SACKO</name>
<dbReference type="RefSeq" id="XP_006822615.1">
    <property type="nucleotide sequence ID" value="XM_006822552.1"/>
</dbReference>
<evidence type="ECO:0000256" key="9">
    <source>
        <dbReference type="SAM" id="Phobius"/>
    </source>
</evidence>
<dbReference type="GeneID" id="102807290"/>
<dbReference type="InterPro" id="IPR013099">
    <property type="entry name" value="K_chnl_dom"/>
</dbReference>
<dbReference type="PANTHER" id="PTHR11003:SF345">
    <property type="entry name" value="TWIK FAMILY OF POTASSIUM CHANNELS PROTEIN 18"/>
    <property type="match status" value="1"/>
</dbReference>
<dbReference type="Pfam" id="PF07885">
    <property type="entry name" value="Ion_trans_2"/>
    <property type="match status" value="2"/>
</dbReference>
<feature type="transmembrane region" description="Helical" evidence="9">
    <location>
        <begin position="290"/>
        <end position="309"/>
    </location>
</feature>
<evidence type="ECO:0000259" key="10">
    <source>
        <dbReference type="Pfam" id="PF07885"/>
    </source>
</evidence>
<dbReference type="Gene3D" id="1.10.287.70">
    <property type="match status" value="1"/>
</dbReference>
<evidence type="ECO:0000256" key="6">
    <source>
        <dbReference type="ARBA" id="ARBA00023136"/>
    </source>
</evidence>
<keyword evidence="6 9" id="KW-0472">Membrane</keyword>
<evidence type="ECO:0000313" key="12">
    <source>
        <dbReference type="RefSeq" id="XP_006822615.1"/>
    </source>
</evidence>
<dbReference type="Proteomes" id="UP000694865">
    <property type="component" value="Unplaced"/>
</dbReference>
<feature type="transmembrane region" description="Helical" evidence="9">
    <location>
        <begin position="20"/>
        <end position="43"/>
    </location>
</feature>
<keyword evidence="4 9" id="KW-1133">Transmembrane helix</keyword>
<feature type="domain" description="Potassium channel" evidence="10">
    <location>
        <begin position="269"/>
        <end position="347"/>
    </location>
</feature>
<feature type="transmembrane region" description="Helical" evidence="9">
    <location>
        <begin position="321"/>
        <end position="343"/>
    </location>
</feature>
<evidence type="ECO:0000256" key="4">
    <source>
        <dbReference type="ARBA" id="ARBA00022989"/>
    </source>
</evidence>
<dbReference type="SUPFAM" id="SSF81324">
    <property type="entry name" value="Voltage-gated potassium channels"/>
    <property type="match status" value="2"/>
</dbReference>
<comment type="similarity">
    <text evidence="8">Belongs to the two pore domain potassium channel (TC 1.A.1.8) family.</text>
</comment>
<evidence type="ECO:0000256" key="1">
    <source>
        <dbReference type="ARBA" id="ARBA00004141"/>
    </source>
</evidence>
<reference evidence="12" key="1">
    <citation type="submission" date="2025-08" db="UniProtKB">
        <authorList>
            <consortium name="RefSeq"/>
        </authorList>
    </citation>
    <scope>IDENTIFICATION</scope>
    <source>
        <tissue evidence="12">Testes</tissue>
    </source>
</reference>
<gene>
    <name evidence="12" type="primary">LOC102807290</name>
</gene>
<proteinExistence type="inferred from homology"/>
<evidence type="ECO:0000256" key="7">
    <source>
        <dbReference type="ARBA" id="ARBA00023303"/>
    </source>
</evidence>
<keyword evidence="3 8" id="KW-0812">Transmembrane</keyword>
<organism evidence="11 12">
    <name type="scientific">Saccoglossus kowalevskii</name>
    <name type="common">Acorn worm</name>
    <dbReference type="NCBI Taxonomy" id="10224"/>
    <lineage>
        <taxon>Eukaryota</taxon>
        <taxon>Metazoa</taxon>
        <taxon>Hemichordata</taxon>
        <taxon>Enteropneusta</taxon>
        <taxon>Harrimaniidae</taxon>
        <taxon>Saccoglossus</taxon>
    </lineage>
</organism>
<dbReference type="InterPro" id="IPR003280">
    <property type="entry name" value="2pore_dom_K_chnl"/>
</dbReference>
<dbReference type="PANTHER" id="PTHR11003">
    <property type="entry name" value="POTASSIUM CHANNEL, SUBFAMILY K"/>
    <property type="match status" value="1"/>
</dbReference>
<evidence type="ECO:0000313" key="11">
    <source>
        <dbReference type="Proteomes" id="UP000694865"/>
    </source>
</evidence>
<keyword evidence="5 8" id="KW-0406">Ion transport</keyword>
<protein>
    <submittedName>
        <fullName evidence="12">TWiK family of potassium channels protein 18-like</fullName>
    </submittedName>
</protein>
<evidence type="ECO:0000256" key="2">
    <source>
        <dbReference type="ARBA" id="ARBA00022448"/>
    </source>
</evidence>
<sequence>MADTKETRLRSFWLRYGLLLRNFGFVGVLALYLIFGGVMFLYIEGSRDEQRENDICHMMTKLVMKTEVNISNMLTSDIVNVTENVQNVNFTEMLTDTFSNLGTELCELHDAEHPNTMLPWRMSSAVFFCFTVVTTIGYGNIVPVTRVGRVLTIVYAIAGIPLLLLVLSVIGQNLAKRFKMFCVKLMCQKVKVGARLESPVSTISTPSNTLVTVRRNNDTTKDTFYAAFGGALCRHEATQTDELTDCDKKENSAGNTSTSPECVMLITLCVIIYITLGALIQVYIEEWSFLDGFYFIFVSLSTIGFGDVMPEVTNDKSRQAIGPFLCVYILFGMSLLSTMFTLVQDRVLEIFYRIKNKLCDTDD</sequence>
<keyword evidence="2 8" id="KW-0813">Transport</keyword>
<evidence type="ECO:0000256" key="5">
    <source>
        <dbReference type="ARBA" id="ARBA00023065"/>
    </source>
</evidence>
<keyword evidence="11" id="KW-1185">Reference proteome</keyword>
<feature type="domain" description="Potassium channel" evidence="10">
    <location>
        <begin position="119"/>
        <end position="174"/>
    </location>
</feature>
<dbReference type="PRINTS" id="PR01333">
    <property type="entry name" value="2POREKCHANEL"/>
</dbReference>
<evidence type="ECO:0000256" key="8">
    <source>
        <dbReference type="RuleBase" id="RU003857"/>
    </source>
</evidence>
<feature type="transmembrane region" description="Helical" evidence="9">
    <location>
        <begin position="150"/>
        <end position="170"/>
    </location>
</feature>
<evidence type="ECO:0000256" key="3">
    <source>
        <dbReference type="ARBA" id="ARBA00022692"/>
    </source>
</evidence>